<keyword evidence="2" id="KW-0012">Acyltransferase</keyword>
<keyword evidence="2" id="KW-0808">Transferase</keyword>
<evidence type="ECO:0000259" key="1">
    <source>
        <dbReference type="PROSITE" id="PS51186"/>
    </source>
</evidence>
<gene>
    <name evidence="2" type="ORF">AB1471_08160</name>
</gene>
<dbReference type="SUPFAM" id="SSF55729">
    <property type="entry name" value="Acyl-CoA N-acyltransferases (Nat)"/>
    <property type="match status" value="1"/>
</dbReference>
<feature type="domain" description="N-acetyltransferase" evidence="1">
    <location>
        <begin position="3"/>
        <end position="180"/>
    </location>
</feature>
<dbReference type="InterPro" id="IPR000182">
    <property type="entry name" value="GNAT_dom"/>
</dbReference>
<protein>
    <submittedName>
        <fullName evidence="2">GNAT family N-acetyltransferase</fullName>
        <ecNumber evidence="2">2.3.1.-</ecNumber>
    </submittedName>
</protein>
<reference evidence="2 3" key="1">
    <citation type="journal article" date="1979" name="Int. J. Syst. Evol. Microbiol.">
        <title>Bacillus globisporus subsp. marinus subsp. nov.</title>
        <authorList>
            <person name="Liu H."/>
        </authorList>
    </citation>
    <scope>NUCLEOTIDE SEQUENCE [LARGE SCALE GENOMIC DNA]</scope>
    <source>
        <strain evidence="2 3">DSM 1297</strain>
    </source>
</reference>
<dbReference type="EC" id="2.3.1.-" evidence="2"/>
<organism evidence="2 3">
    <name type="scientific">Jeotgalibacillus marinus</name>
    <dbReference type="NCBI Taxonomy" id="86667"/>
    <lineage>
        <taxon>Bacteria</taxon>
        <taxon>Bacillati</taxon>
        <taxon>Bacillota</taxon>
        <taxon>Bacilli</taxon>
        <taxon>Bacillales</taxon>
        <taxon>Caryophanaceae</taxon>
        <taxon>Jeotgalibacillus</taxon>
    </lineage>
</organism>
<dbReference type="Proteomes" id="UP001556040">
    <property type="component" value="Unassembled WGS sequence"/>
</dbReference>
<name>A0ABV3Q342_9BACL</name>
<dbReference type="GO" id="GO:0016746">
    <property type="term" value="F:acyltransferase activity"/>
    <property type="evidence" value="ECO:0007669"/>
    <property type="project" value="UniProtKB-KW"/>
</dbReference>
<evidence type="ECO:0000313" key="2">
    <source>
        <dbReference type="EMBL" id="MEW9501775.1"/>
    </source>
</evidence>
<dbReference type="Pfam" id="PF00583">
    <property type="entry name" value="Acetyltransf_1"/>
    <property type="match status" value="1"/>
</dbReference>
<keyword evidence="3" id="KW-1185">Reference proteome</keyword>
<dbReference type="Gene3D" id="3.40.630.30">
    <property type="match status" value="1"/>
</dbReference>
<sequence length="222" mass="26082">MDIIWREATIQDLEIIRSALQLYDESFPYEVREPHEVFYQSLQYQKDCFPNSFRFLIGIYNNKLCSFATAHYFANVNFGFIVYIVTDPSVRNAGLGSITLQKIDEILTKDAKKAGYDSLDGIALETEKEEMVKSEKERIDCIKRNHFFEKNNYVQIDTINHVQPPLRSEDRAVPLNLFIRTYNNPLTNQLVKDIIGEIYKEKYQKVNNIPKDILEKCYKNIF</sequence>
<accession>A0ABV3Q342</accession>
<dbReference type="PROSITE" id="PS51186">
    <property type="entry name" value="GNAT"/>
    <property type="match status" value="1"/>
</dbReference>
<dbReference type="RefSeq" id="WP_367779259.1">
    <property type="nucleotide sequence ID" value="NZ_JBFMIA010000005.1"/>
</dbReference>
<comment type="caution">
    <text evidence="2">The sequence shown here is derived from an EMBL/GenBank/DDBJ whole genome shotgun (WGS) entry which is preliminary data.</text>
</comment>
<dbReference type="InterPro" id="IPR016181">
    <property type="entry name" value="Acyl_CoA_acyltransferase"/>
</dbReference>
<dbReference type="EMBL" id="JBFMIA010000005">
    <property type="protein sequence ID" value="MEW9501775.1"/>
    <property type="molecule type" value="Genomic_DNA"/>
</dbReference>
<evidence type="ECO:0000313" key="3">
    <source>
        <dbReference type="Proteomes" id="UP001556040"/>
    </source>
</evidence>
<proteinExistence type="predicted"/>